<dbReference type="EMBL" id="JACHNH010000001">
    <property type="protein sequence ID" value="MBB4759895.1"/>
    <property type="molecule type" value="Genomic_DNA"/>
</dbReference>
<reference evidence="4 5" key="1">
    <citation type="submission" date="2020-08" db="EMBL/GenBank/DDBJ databases">
        <title>Sequencing the genomes of 1000 actinobacteria strains.</title>
        <authorList>
            <person name="Klenk H.-P."/>
        </authorList>
    </citation>
    <scope>NUCLEOTIDE SEQUENCE [LARGE SCALE GENOMIC DNA]</scope>
    <source>
        <strain evidence="4 5">DSM 43149</strain>
    </source>
</reference>
<gene>
    <name evidence="4" type="ORF">BJ971_000451</name>
</gene>
<proteinExistence type="predicted"/>
<dbReference type="Proteomes" id="UP000578112">
    <property type="component" value="Unassembled WGS sequence"/>
</dbReference>
<dbReference type="PANTHER" id="PTHR43420">
    <property type="entry name" value="ACETYLTRANSFERASE"/>
    <property type="match status" value="1"/>
</dbReference>
<keyword evidence="5" id="KW-1185">Reference proteome</keyword>
<evidence type="ECO:0000256" key="2">
    <source>
        <dbReference type="ARBA" id="ARBA00023315"/>
    </source>
</evidence>
<dbReference type="GO" id="GO:0016747">
    <property type="term" value="F:acyltransferase activity, transferring groups other than amino-acyl groups"/>
    <property type="evidence" value="ECO:0007669"/>
    <property type="project" value="InterPro"/>
</dbReference>
<keyword evidence="1 4" id="KW-0808">Transferase</keyword>
<dbReference type="InterPro" id="IPR000182">
    <property type="entry name" value="GNAT_dom"/>
</dbReference>
<sequence>MGDLQGLRIAPRVPGDIDRLGRTFGPSARAYYLDRSRRQGVLLVARVGERAVGAAFVSTEPAPESAIIRHLGRVPMLHRLMVDASLRRKGVGTKLIAAAEAELRRRRLWRVAVGVDVDNASAARLYRRLGYREWAHGLLETIREDVKDGKTIAVPDVCHVFVKYL</sequence>
<feature type="domain" description="N-acetyltransferase" evidence="3">
    <location>
        <begin position="7"/>
        <end position="153"/>
    </location>
</feature>
<protein>
    <submittedName>
        <fullName evidence="4">GNAT superfamily N-acetyltransferase</fullName>
    </submittedName>
</protein>
<comment type="caution">
    <text evidence="4">The sequence shown here is derived from an EMBL/GenBank/DDBJ whole genome shotgun (WGS) entry which is preliminary data.</text>
</comment>
<dbReference type="Gene3D" id="3.40.630.30">
    <property type="match status" value="1"/>
</dbReference>
<dbReference type="PROSITE" id="PS51186">
    <property type="entry name" value="GNAT"/>
    <property type="match status" value="1"/>
</dbReference>
<name>A0A7W7HSB7_9ACTN</name>
<evidence type="ECO:0000256" key="1">
    <source>
        <dbReference type="ARBA" id="ARBA00022679"/>
    </source>
</evidence>
<organism evidence="4 5">
    <name type="scientific">Actinoplanes digitatis</name>
    <dbReference type="NCBI Taxonomy" id="1868"/>
    <lineage>
        <taxon>Bacteria</taxon>
        <taxon>Bacillati</taxon>
        <taxon>Actinomycetota</taxon>
        <taxon>Actinomycetes</taxon>
        <taxon>Micromonosporales</taxon>
        <taxon>Micromonosporaceae</taxon>
        <taxon>Actinoplanes</taxon>
    </lineage>
</organism>
<evidence type="ECO:0000259" key="3">
    <source>
        <dbReference type="PROSITE" id="PS51186"/>
    </source>
</evidence>
<dbReference type="InterPro" id="IPR016181">
    <property type="entry name" value="Acyl_CoA_acyltransferase"/>
</dbReference>
<dbReference type="SUPFAM" id="SSF55729">
    <property type="entry name" value="Acyl-CoA N-acyltransferases (Nat)"/>
    <property type="match status" value="1"/>
</dbReference>
<dbReference type="RefSeq" id="WP_184989236.1">
    <property type="nucleotide sequence ID" value="NZ_BOMK01000029.1"/>
</dbReference>
<evidence type="ECO:0000313" key="5">
    <source>
        <dbReference type="Proteomes" id="UP000578112"/>
    </source>
</evidence>
<evidence type="ECO:0000313" key="4">
    <source>
        <dbReference type="EMBL" id="MBB4759895.1"/>
    </source>
</evidence>
<dbReference type="AlphaFoldDB" id="A0A7W7HSB7"/>
<keyword evidence="2" id="KW-0012">Acyltransferase</keyword>
<dbReference type="CDD" id="cd04301">
    <property type="entry name" value="NAT_SF"/>
    <property type="match status" value="1"/>
</dbReference>
<dbReference type="Pfam" id="PF00583">
    <property type="entry name" value="Acetyltransf_1"/>
    <property type="match status" value="1"/>
</dbReference>
<dbReference type="InterPro" id="IPR050680">
    <property type="entry name" value="YpeA/RimI_acetyltransf"/>
</dbReference>
<accession>A0A7W7HSB7</accession>